<proteinExistence type="predicted"/>
<dbReference type="InterPro" id="IPR040841">
    <property type="entry name" value="Luciferase_dom"/>
</dbReference>
<dbReference type="Pfam" id="PF17648">
    <property type="entry name" value="Luciferase"/>
    <property type="match status" value="1"/>
</dbReference>
<accession>A0ABZ0LL29</accession>
<evidence type="ECO:0000313" key="3">
    <source>
        <dbReference type="EMBL" id="WOX20215.1"/>
    </source>
</evidence>
<name>A0ABZ0LL29_9ACTN</name>
<dbReference type="Proteomes" id="UP001301731">
    <property type="component" value="Chromosome"/>
</dbReference>
<feature type="domain" description="Luciferase" evidence="2">
    <location>
        <begin position="35"/>
        <end position="97"/>
    </location>
</feature>
<dbReference type="RefSeq" id="WP_318100562.1">
    <property type="nucleotide sequence ID" value="NZ_CP137573.1"/>
</dbReference>
<feature type="region of interest" description="Disordered" evidence="1">
    <location>
        <begin position="105"/>
        <end position="133"/>
    </location>
</feature>
<reference evidence="3 4" key="1">
    <citation type="submission" date="2023-10" db="EMBL/GenBank/DDBJ databases">
        <title>The genome sequence of Streptomyces sp. HUAS YS2.</title>
        <authorList>
            <person name="Mo P."/>
        </authorList>
    </citation>
    <scope>NUCLEOTIDE SEQUENCE [LARGE SCALE GENOMIC DNA]</scope>
    <source>
        <strain evidence="3 4">HUAS YS2</strain>
    </source>
</reference>
<evidence type="ECO:0000259" key="2">
    <source>
        <dbReference type="Pfam" id="PF17648"/>
    </source>
</evidence>
<sequence length="133" mass="14099">MNTARHASERLMSWPSLIADRAHCGAELGLRTTTQEIVHFHGEHEADVHLTRSMIAKLRPALIGSTAVRLRAGSGWVTVRLDMGSDIDLLATLVSAALQASTAALPGGADAGAPDHCTRETGRTATRRAVGRP</sequence>
<evidence type="ECO:0000313" key="4">
    <source>
        <dbReference type="Proteomes" id="UP001301731"/>
    </source>
</evidence>
<keyword evidence="4" id="KW-1185">Reference proteome</keyword>
<organism evidence="3 4">
    <name type="scientific">Streptomyces solicathayae</name>
    <dbReference type="NCBI Taxonomy" id="3081768"/>
    <lineage>
        <taxon>Bacteria</taxon>
        <taxon>Bacillati</taxon>
        <taxon>Actinomycetota</taxon>
        <taxon>Actinomycetes</taxon>
        <taxon>Kitasatosporales</taxon>
        <taxon>Streptomycetaceae</taxon>
        <taxon>Streptomyces</taxon>
    </lineage>
</organism>
<protein>
    <submittedName>
        <fullName evidence="3">DUF5519 family protein</fullName>
    </submittedName>
</protein>
<evidence type="ECO:0000256" key="1">
    <source>
        <dbReference type="SAM" id="MobiDB-lite"/>
    </source>
</evidence>
<feature type="compositionally biased region" description="Low complexity" evidence="1">
    <location>
        <begin position="105"/>
        <end position="115"/>
    </location>
</feature>
<dbReference type="EMBL" id="CP137573">
    <property type="protein sequence ID" value="WOX20215.1"/>
    <property type="molecule type" value="Genomic_DNA"/>
</dbReference>
<gene>
    <name evidence="3" type="ORF">R2D22_01940</name>
</gene>